<evidence type="ECO:0000256" key="1">
    <source>
        <dbReference type="ARBA" id="ARBA00010021"/>
    </source>
</evidence>
<dbReference type="AlphaFoldDB" id="T0YUH2"/>
<dbReference type="InterPro" id="IPR049381">
    <property type="entry name" value="UbiD-like_C"/>
</dbReference>
<evidence type="ECO:0000259" key="2">
    <source>
        <dbReference type="Pfam" id="PF01977"/>
    </source>
</evidence>
<dbReference type="InterPro" id="IPR048304">
    <property type="entry name" value="UbiD_Rift_dom"/>
</dbReference>
<reference evidence="5" key="2">
    <citation type="journal article" date="2014" name="ISME J.">
        <title>Microbial stratification in low pH oxic and suboxic macroscopic growths along an acid mine drainage.</title>
        <authorList>
            <person name="Mendez-Garcia C."/>
            <person name="Mesa V."/>
            <person name="Sprenger R.R."/>
            <person name="Richter M."/>
            <person name="Diez M.S."/>
            <person name="Solano J."/>
            <person name="Bargiela R."/>
            <person name="Golyshina O.V."/>
            <person name="Manteca A."/>
            <person name="Ramos J.L."/>
            <person name="Gallego J.R."/>
            <person name="Llorente I."/>
            <person name="Martins Dos Santos V.A."/>
            <person name="Jensen O.N."/>
            <person name="Pelaez A.I."/>
            <person name="Sanchez J."/>
            <person name="Ferrer M."/>
        </authorList>
    </citation>
    <scope>NUCLEOTIDE SEQUENCE</scope>
</reference>
<feature type="domain" description="3-octaprenyl-4-hydroxybenzoate carboxy-lyase-like Rift-related" evidence="2">
    <location>
        <begin position="123"/>
        <end position="319"/>
    </location>
</feature>
<dbReference type="Pfam" id="PF20696">
    <property type="entry name" value="UbiD_C"/>
    <property type="match status" value="1"/>
</dbReference>
<name>T0YUH2_9ZZZZ</name>
<dbReference type="EMBL" id="AUZY01011257">
    <property type="protein sequence ID" value="EQD35567.1"/>
    <property type="molecule type" value="Genomic_DNA"/>
</dbReference>
<dbReference type="InterPro" id="IPR002830">
    <property type="entry name" value="UbiD"/>
</dbReference>
<dbReference type="SUPFAM" id="SSF143968">
    <property type="entry name" value="UbiD C-terminal domain-like"/>
    <property type="match status" value="1"/>
</dbReference>
<dbReference type="NCBIfam" id="TIGR00148">
    <property type="entry name" value="UbiD family decarboxylase"/>
    <property type="match status" value="1"/>
</dbReference>
<gene>
    <name evidence="5" type="ORF">B1B_16883</name>
</gene>
<dbReference type="NCBIfam" id="TIGR03701">
    <property type="entry name" value="mena_SCO4490"/>
    <property type="match status" value="1"/>
</dbReference>
<dbReference type="InterPro" id="IPR022390">
    <property type="entry name" value="HBDC"/>
</dbReference>
<dbReference type="PANTHER" id="PTHR30108:SF17">
    <property type="entry name" value="FERULIC ACID DECARBOXYLASE 1"/>
    <property type="match status" value="1"/>
</dbReference>
<protein>
    <submittedName>
        <fullName evidence="5">UbiD family decarboxylase</fullName>
    </submittedName>
</protein>
<sequence>MAYRSLGEFLEALDAQGDLVRVRSPVSRDLQITEITQRVLARDGPALLFENVEGCTMPVAMNVLGSSRRIALALGDPSVDATSKRIGELVHLRPPAGFVGAIRDLGGTIAALSTLRSLAPKRVRAGPCQEVEEPMVDLDRLPILKCWPKDGGRTVTFPVVITKDPDTNESHTGIYRLQQYGPDTLGFHAQLHRIGASNFRKWAARGERMPVAAVIGADPATVFSGLAPVPEGISNFAFASFLRSEPVELVPARTVDLEVPAQAEIVLEGYVDPTERKIEGPFGDHTGYYSLPEPFPVFHVTHVTHRERAVYLGTVTGRPPTEDGILGKAVERIFLPVLRLILPELVDMNLPLEGLFINVGIVSIRKSYPGQPRKVMHALWGLGQMMFTRYLVVVDADVNVHDLSEVLYRVGLQADPERDFELSRGPVDQLSISNPVPNFGAKIGIDATKKGLEDGFPRPWPEEIRMDDTTRQAAERLIASDPSLARLFRPPQP</sequence>
<evidence type="ECO:0000259" key="4">
    <source>
        <dbReference type="Pfam" id="PF20696"/>
    </source>
</evidence>
<dbReference type="Gene3D" id="3.40.1670.10">
    <property type="entry name" value="UbiD C-terminal domain-like"/>
    <property type="match status" value="1"/>
</dbReference>
<dbReference type="SUPFAM" id="SSF50475">
    <property type="entry name" value="FMN-binding split barrel"/>
    <property type="match status" value="1"/>
</dbReference>
<comment type="similarity">
    <text evidence="1">Belongs to the UbiD family.</text>
</comment>
<dbReference type="GO" id="GO:0005829">
    <property type="term" value="C:cytosol"/>
    <property type="evidence" value="ECO:0007669"/>
    <property type="project" value="TreeGrafter"/>
</dbReference>
<feature type="domain" description="3-octaprenyl-4-hydroxybenzoate carboxy-lyase-like C-terminal" evidence="4">
    <location>
        <begin position="325"/>
        <end position="447"/>
    </location>
</feature>
<dbReference type="InterPro" id="IPR049383">
    <property type="entry name" value="UbiD-like_N"/>
</dbReference>
<proteinExistence type="inferred from homology"/>
<accession>T0YUH2</accession>
<dbReference type="PANTHER" id="PTHR30108">
    <property type="entry name" value="3-OCTAPRENYL-4-HYDROXYBENZOATE CARBOXY-LYASE-RELATED"/>
    <property type="match status" value="1"/>
</dbReference>
<reference evidence="5" key="1">
    <citation type="submission" date="2013-08" db="EMBL/GenBank/DDBJ databases">
        <authorList>
            <person name="Mendez C."/>
            <person name="Richter M."/>
            <person name="Ferrer M."/>
            <person name="Sanchez J."/>
        </authorList>
    </citation>
    <scope>NUCLEOTIDE SEQUENCE</scope>
</reference>
<comment type="caution">
    <text evidence="5">The sequence shown here is derived from an EMBL/GenBank/DDBJ whole genome shotgun (WGS) entry which is preliminary data.</text>
</comment>
<feature type="domain" description="3-octaprenyl-4-hydroxybenzoate carboxy-lyase-like N-terminal" evidence="3">
    <location>
        <begin position="10"/>
        <end position="81"/>
    </location>
</feature>
<dbReference type="Pfam" id="PF01977">
    <property type="entry name" value="UbiD"/>
    <property type="match status" value="1"/>
</dbReference>
<dbReference type="Pfam" id="PF20695">
    <property type="entry name" value="UbiD_N"/>
    <property type="match status" value="1"/>
</dbReference>
<dbReference type="GO" id="GO:0006744">
    <property type="term" value="P:ubiquinone biosynthetic process"/>
    <property type="evidence" value="ECO:0007669"/>
    <property type="project" value="TreeGrafter"/>
</dbReference>
<dbReference type="GO" id="GO:0008694">
    <property type="term" value="F:4-hydroxy-3-polyprenylbenzoate decarboxylase activity"/>
    <property type="evidence" value="ECO:0007669"/>
    <property type="project" value="TreeGrafter"/>
</dbReference>
<evidence type="ECO:0000313" key="5">
    <source>
        <dbReference type="EMBL" id="EQD35567.1"/>
    </source>
</evidence>
<evidence type="ECO:0000259" key="3">
    <source>
        <dbReference type="Pfam" id="PF20695"/>
    </source>
</evidence>
<organism evidence="5">
    <name type="scientific">mine drainage metagenome</name>
    <dbReference type="NCBI Taxonomy" id="410659"/>
    <lineage>
        <taxon>unclassified sequences</taxon>
        <taxon>metagenomes</taxon>
        <taxon>ecological metagenomes</taxon>
    </lineage>
</organism>